<comment type="caution">
    <text evidence="3">The sequence shown here is derived from an EMBL/GenBank/DDBJ whole genome shotgun (WGS) entry which is preliminary data.</text>
</comment>
<keyword evidence="4" id="KW-1185">Reference proteome</keyword>
<accession>A0A6N6RL29</accession>
<reference evidence="3 4" key="1">
    <citation type="submission" date="2019-09" db="EMBL/GenBank/DDBJ databases">
        <title>Genomes of family Cryomorphaceae.</title>
        <authorList>
            <person name="Bowman J.P."/>
        </authorList>
    </citation>
    <scope>NUCLEOTIDE SEQUENCE [LARGE SCALE GENOMIC DNA]</scope>
    <source>
        <strain evidence="3 4">LMG 25704</strain>
    </source>
</reference>
<organism evidence="3 4">
    <name type="scientific">Phaeocystidibacter luteus</name>
    <dbReference type="NCBI Taxonomy" id="911197"/>
    <lineage>
        <taxon>Bacteria</taxon>
        <taxon>Pseudomonadati</taxon>
        <taxon>Bacteroidota</taxon>
        <taxon>Flavobacteriia</taxon>
        <taxon>Flavobacteriales</taxon>
        <taxon>Phaeocystidibacteraceae</taxon>
        <taxon>Phaeocystidibacter</taxon>
    </lineage>
</organism>
<keyword evidence="1" id="KW-1133">Transmembrane helix</keyword>
<evidence type="ECO:0000256" key="1">
    <source>
        <dbReference type="SAM" id="Phobius"/>
    </source>
</evidence>
<name>A0A6N6RL29_9FLAO</name>
<gene>
    <name evidence="3" type="ORF">F8C67_08260</name>
</gene>
<sequence length="61" mass="6355">MENNMRRLLLLSVFFLMSILAAAQPGNPSTPAPIDGGISLLIAAGAGLGAKKVYDKRKNAA</sequence>
<proteinExistence type="predicted"/>
<evidence type="ECO:0008006" key="5">
    <source>
        <dbReference type="Google" id="ProtNLM"/>
    </source>
</evidence>
<evidence type="ECO:0000313" key="4">
    <source>
        <dbReference type="Proteomes" id="UP000468650"/>
    </source>
</evidence>
<evidence type="ECO:0000256" key="2">
    <source>
        <dbReference type="SAM" id="SignalP"/>
    </source>
</evidence>
<feature type="transmembrane region" description="Helical" evidence="1">
    <location>
        <begin position="33"/>
        <end position="50"/>
    </location>
</feature>
<feature type="signal peptide" evidence="2">
    <location>
        <begin position="1"/>
        <end position="23"/>
    </location>
</feature>
<feature type="chain" id="PRO_5026972481" description="PEP-CTERM sorting domain-containing protein" evidence="2">
    <location>
        <begin position="24"/>
        <end position="61"/>
    </location>
</feature>
<dbReference type="Proteomes" id="UP000468650">
    <property type="component" value="Unassembled WGS sequence"/>
</dbReference>
<keyword evidence="1" id="KW-0812">Transmembrane</keyword>
<dbReference type="AlphaFoldDB" id="A0A6N6RL29"/>
<keyword evidence="2" id="KW-0732">Signal</keyword>
<dbReference type="InterPro" id="IPR058207">
    <property type="entry name" value="PID_CTERM"/>
</dbReference>
<dbReference type="NCBIfam" id="NF046080">
    <property type="entry name" value="PID_CTERM"/>
    <property type="match status" value="1"/>
</dbReference>
<evidence type="ECO:0000313" key="3">
    <source>
        <dbReference type="EMBL" id="KAB2810217.1"/>
    </source>
</evidence>
<dbReference type="EMBL" id="WBVO01000005">
    <property type="protein sequence ID" value="KAB2810217.1"/>
    <property type="molecule type" value="Genomic_DNA"/>
</dbReference>
<keyword evidence="1" id="KW-0472">Membrane</keyword>
<protein>
    <recommendedName>
        <fullName evidence="5">PEP-CTERM sorting domain-containing protein</fullName>
    </recommendedName>
</protein>